<reference evidence="14" key="1">
    <citation type="submission" date="2016-01" db="EMBL/GenBank/DDBJ databases">
        <title>Reference transcriptome for the parasite Schistocephalus solidus: insights into the molecular evolution of parasitism.</title>
        <authorList>
            <person name="Hebert F.O."/>
            <person name="Grambauer S."/>
            <person name="Barber I."/>
            <person name="Landry C.R."/>
            <person name="Aubin-Horth N."/>
        </authorList>
    </citation>
    <scope>NUCLEOTIDE SEQUENCE</scope>
</reference>
<dbReference type="AlphaFoldDB" id="A0A0V0J7J4"/>
<comment type="similarity">
    <text evidence="2 12">Belongs to the group II decarboxylase family.</text>
</comment>
<keyword evidence="5" id="KW-0210">Decarboxylase</keyword>
<dbReference type="InterPro" id="IPR015422">
    <property type="entry name" value="PyrdxlP-dep_Trfase_small"/>
</dbReference>
<dbReference type="GO" id="GO:0030170">
    <property type="term" value="F:pyridoxal phosphate binding"/>
    <property type="evidence" value="ECO:0007669"/>
    <property type="project" value="InterPro"/>
</dbReference>
<evidence type="ECO:0000256" key="2">
    <source>
        <dbReference type="ARBA" id="ARBA00009533"/>
    </source>
</evidence>
<evidence type="ECO:0000256" key="11">
    <source>
        <dbReference type="PIRSR" id="PIRSR602129-50"/>
    </source>
</evidence>
<dbReference type="GO" id="GO:0042423">
    <property type="term" value="P:catecholamine biosynthetic process"/>
    <property type="evidence" value="ECO:0007669"/>
    <property type="project" value="UniProtKB-KW"/>
</dbReference>
<feature type="modified residue" description="N6-(pyridoxal phosphate)lysine" evidence="11">
    <location>
        <position position="400"/>
    </location>
</feature>
<evidence type="ECO:0000256" key="12">
    <source>
        <dbReference type="RuleBase" id="RU000382"/>
    </source>
</evidence>
<evidence type="ECO:0000256" key="9">
    <source>
        <dbReference type="ARBA" id="ARBA00040968"/>
    </source>
</evidence>
<feature type="region of interest" description="Disordered" evidence="13">
    <location>
        <begin position="1"/>
        <end position="20"/>
    </location>
</feature>
<keyword evidence="4" id="KW-0127">Catecholamine biosynthesis</keyword>
<dbReference type="GO" id="GO:0006520">
    <property type="term" value="P:amino acid metabolic process"/>
    <property type="evidence" value="ECO:0007669"/>
    <property type="project" value="InterPro"/>
</dbReference>
<dbReference type="Pfam" id="PF00282">
    <property type="entry name" value="Pyridoxal_deC"/>
    <property type="match status" value="1"/>
</dbReference>
<dbReference type="CDD" id="cd06450">
    <property type="entry name" value="DOPA_deC_like"/>
    <property type="match status" value="1"/>
</dbReference>
<dbReference type="GO" id="GO:0019752">
    <property type="term" value="P:carboxylic acid metabolic process"/>
    <property type="evidence" value="ECO:0007669"/>
    <property type="project" value="InterPro"/>
</dbReference>
<keyword evidence="7 12" id="KW-0456">Lyase</keyword>
<evidence type="ECO:0000313" key="14">
    <source>
        <dbReference type="EMBL" id="JAP61135.1"/>
    </source>
</evidence>
<comment type="subunit">
    <text evidence="3">Homodimer.</text>
</comment>
<dbReference type="PANTHER" id="PTHR11999:SF167">
    <property type="entry name" value="AROMATIC-L-AMINO-ACID DECARBOXYLASE"/>
    <property type="match status" value="1"/>
</dbReference>
<evidence type="ECO:0000256" key="5">
    <source>
        <dbReference type="ARBA" id="ARBA00022793"/>
    </source>
</evidence>
<gene>
    <name evidence="14" type="primary">DDC</name>
    <name evidence="14" type="ORF">TR161120</name>
</gene>
<dbReference type="GO" id="GO:0042427">
    <property type="term" value="P:serotonin biosynthetic process"/>
    <property type="evidence" value="ECO:0007669"/>
    <property type="project" value="TreeGrafter"/>
</dbReference>
<evidence type="ECO:0000256" key="7">
    <source>
        <dbReference type="ARBA" id="ARBA00023239"/>
    </source>
</evidence>
<dbReference type="Gene3D" id="3.40.640.10">
    <property type="entry name" value="Type I PLP-dependent aspartate aminotransferase-like (Major domain)"/>
    <property type="match status" value="1"/>
</dbReference>
<dbReference type="GO" id="GO:0004058">
    <property type="term" value="F:aromatic-L-amino-acid decarboxylase activity"/>
    <property type="evidence" value="ECO:0007669"/>
    <property type="project" value="UniProtKB-EC"/>
</dbReference>
<keyword evidence="6 11" id="KW-0663">Pyridoxal phosphate</keyword>
<dbReference type="InterPro" id="IPR015421">
    <property type="entry name" value="PyrdxlP-dep_Trfase_major"/>
</dbReference>
<dbReference type="InterPro" id="IPR002129">
    <property type="entry name" value="PyrdxlP-dep_de-COase"/>
</dbReference>
<evidence type="ECO:0000256" key="1">
    <source>
        <dbReference type="ARBA" id="ARBA00001933"/>
    </source>
</evidence>
<dbReference type="PRINTS" id="PR00800">
    <property type="entry name" value="YHDCRBOXLASE"/>
</dbReference>
<dbReference type="InterPro" id="IPR010977">
    <property type="entry name" value="Aromatic_deC"/>
</dbReference>
<evidence type="ECO:0000256" key="6">
    <source>
        <dbReference type="ARBA" id="ARBA00022898"/>
    </source>
</evidence>
<dbReference type="Gene3D" id="3.90.1150.10">
    <property type="entry name" value="Aspartate Aminotransferase, domain 1"/>
    <property type="match status" value="1"/>
</dbReference>
<dbReference type="FunFam" id="3.40.640.10:FF:000025">
    <property type="entry name" value="Histidine decarboxylase"/>
    <property type="match status" value="1"/>
</dbReference>
<accession>A0A0V0J7J4</accession>
<dbReference type="PANTHER" id="PTHR11999">
    <property type="entry name" value="GROUP II PYRIDOXAL-5-PHOSPHATE DECARBOXYLASE"/>
    <property type="match status" value="1"/>
</dbReference>
<sequence>MNDFSHPSENSSQMNSVDHSTEGLNFSTLGGSYTAKTMLKLASAEQHVCFNNGGPVQNGKAVGVSELVVNGATEHCSSPMAMSCEAPSPENKSRTHIESEYFAEMRTQCTKAINLSVDYLQGIAKHRVFPQVEPGYLRPLLPEEAPLEPEPWEQIFSDVDKLLMPGVTHWNHPHFHAYLAAANSYPALCADIISTSIGGIGFTWASSPVSTELEVVMLDWLAKLLKLPEFFLSHTEGGGVIQGTSSESTFVSLLAARNVALEKYLRLHPKSSKFEILEKLVGYHSDQAHASVERAGLLSLLRFRALPCNQKFELDGQTLRRAVEEDVANGLIPFYCAATLGTTATCSYDRLPEIGPICQEYDMWLHVDAAYAGSALICPEFHRLMPGLEYISSLAFNPHKWLLMNFDLSIVWLKNAQSFVKAFTVDASYLQHAKLGKMPDFRNWHIPFGRRFRSLKIWFVIRAYGVRGIQNYIRNHVKMAHYLEHLLVSDGRFEIVGEVTLGLVCFRIKNDNARTRTLYDRIEADGRLHLVPSYIQHPIELFLIRFAICYQFADEELTRTSFNVISELTTEIYQTDGPPHATGN</sequence>
<comment type="cofactor">
    <cofactor evidence="1 11 12">
        <name>pyridoxal 5'-phosphate</name>
        <dbReference type="ChEBI" id="CHEBI:597326"/>
    </cofactor>
</comment>
<dbReference type="EMBL" id="GEEE01002090">
    <property type="protein sequence ID" value="JAP61135.1"/>
    <property type="molecule type" value="Transcribed_RNA"/>
</dbReference>
<proteinExistence type="inferred from homology"/>
<dbReference type="SUPFAM" id="SSF53383">
    <property type="entry name" value="PLP-dependent transferases"/>
    <property type="match status" value="1"/>
</dbReference>
<evidence type="ECO:0000256" key="10">
    <source>
        <dbReference type="ARBA" id="ARBA00041275"/>
    </source>
</evidence>
<name>A0A0V0J7J4_SCHSO</name>
<evidence type="ECO:0000256" key="13">
    <source>
        <dbReference type="SAM" id="MobiDB-lite"/>
    </source>
</evidence>
<organism evidence="14">
    <name type="scientific">Schistocephalus solidus</name>
    <name type="common">Tapeworm</name>
    <dbReference type="NCBI Taxonomy" id="70667"/>
    <lineage>
        <taxon>Eukaryota</taxon>
        <taxon>Metazoa</taxon>
        <taxon>Spiralia</taxon>
        <taxon>Lophotrochozoa</taxon>
        <taxon>Platyhelminthes</taxon>
        <taxon>Cestoda</taxon>
        <taxon>Eucestoda</taxon>
        <taxon>Diphyllobothriidea</taxon>
        <taxon>Diphyllobothriidae</taxon>
        <taxon>Schistocephalus</taxon>
    </lineage>
</organism>
<evidence type="ECO:0000256" key="3">
    <source>
        <dbReference type="ARBA" id="ARBA00011738"/>
    </source>
</evidence>
<evidence type="ECO:0000256" key="8">
    <source>
        <dbReference type="ARBA" id="ARBA00038886"/>
    </source>
</evidence>
<protein>
    <recommendedName>
        <fullName evidence="9">Aromatic-L-amino-acid decarboxylase</fullName>
        <ecNumber evidence="8">4.1.1.28</ecNumber>
    </recommendedName>
    <alternativeName>
        <fullName evidence="10">DOPA decarboxylase</fullName>
    </alternativeName>
</protein>
<dbReference type="Gene3D" id="1.20.1340.10">
    <property type="entry name" value="dopa decarboxylase, N-terminal domain"/>
    <property type="match status" value="1"/>
</dbReference>
<evidence type="ECO:0000256" key="4">
    <source>
        <dbReference type="ARBA" id="ARBA00022584"/>
    </source>
</evidence>
<dbReference type="GO" id="GO:0005737">
    <property type="term" value="C:cytoplasm"/>
    <property type="evidence" value="ECO:0007669"/>
    <property type="project" value="TreeGrafter"/>
</dbReference>
<dbReference type="EC" id="4.1.1.28" evidence="8"/>
<dbReference type="InterPro" id="IPR015424">
    <property type="entry name" value="PyrdxlP-dep_Trfase"/>
</dbReference>